<dbReference type="SUPFAM" id="SSF82607">
    <property type="entry name" value="YbaB-like"/>
    <property type="match status" value="1"/>
</dbReference>
<gene>
    <name evidence="2" type="ORF">EBO15_37485</name>
</gene>
<keyword evidence="3" id="KW-1185">Reference proteome</keyword>
<dbReference type="AlphaFoldDB" id="A0A3M2LJA3"/>
<accession>A0A3M2LJA3</accession>
<keyword evidence="2" id="KW-0238">DNA-binding</keyword>
<dbReference type="GO" id="GO:0003677">
    <property type="term" value="F:DNA binding"/>
    <property type="evidence" value="ECO:0007669"/>
    <property type="project" value="UniProtKB-KW"/>
</dbReference>
<evidence type="ECO:0000313" key="2">
    <source>
        <dbReference type="EMBL" id="RMI36870.1"/>
    </source>
</evidence>
<evidence type="ECO:0000256" key="1">
    <source>
        <dbReference type="SAM" id="Coils"/>
    </source>
</evidence>
<dbReference type="EMBL" id="RFFG01000123">
    <property type="protein sequence ID" value="RMI36870.1"/>
    <property type="molecule type" value="Genomic_DNA"/>
</dbReference>
<organism evidence="2 3">
    <name type="scientific">Actinomadura harenae</name>
    <dbReference type="NCBI Taxonomy" id="2483351"/>
    <lineage>
        <taxon>Bacteria</taxon>
        <taxon>Bacillati</taxon>
        <taxon>Actinomycetota</taxon>
        <taxon>Actinomycetes</taxon>
        <taxon>Streptosporangiales</taxon>
        <taxon>Thermomonosporaceae</taxon>
        <taxon>Actinomadura</taxon>
    </lineage>
</organism>
<keyword evidence="1" id="KW-0175">Coiled coil</keyword>
<reference evidence="2 3" key="1">
    <citation type="submission" date="2018-10" db="EMBL/GenBank/DDBJ databases">
        <title>Isolation from soil.</title>
        <authorList>
            <person name="Hu J."/>
        </authorList>
    </citation>
    <scope>NUCLEOTIDE SEQUENCE [LARGE SCALE GENOMIC DNA]</scope>
    <source>
        <strain evidence="2 3">NEAU-Ht49</strain>
    </source>
</reference>
<comment type="caution">
    <text evidence="2">The sequence shown here is derived from an EMBL/GenBank/DDBJ whole genome shotgun (WGS) entry which is preliminary data.</text>
</comment>
<protein>
    <submittedName>
        <fullName evidence="2">YbaB/EbfC family DNA-binding protein</fullName>
    </submittedName>
</protein>
<dbReference type="InterPro" id="IPR036894">
    <property type="entry name" value="YbaB-like_sf"/>
</dbReference>
<dbReference type="InterPro" id="IPR004401">
    <property type="entry name" value="YbaB/EbfC"/>
</dbReference>
<evidence type="ECO:0000313" key="3">
    <source>
        <dbReference type="Proteomes" id="UP000282674"/>
    </source>
</evidence>
<dbReference type="Gene3D" id="3.30.1310.10">
    <property type="entry name" value="Nucleoid-associated protein YbaB-like domain"/>
    <property type="match status" value="1"/>
</dbReference>
<dbReference type="Proteomes" id="UP000282674">
    <property type="component" value="Unassembled WGS sequence"/>
</dbReference>
<name>A0A3M2LJA3_9ACTN</name>
<dbReference type="RefSeq" id="WP_122199222.1">
    <property type="nucleotide sequence ID" value="NZ_JBHSKC010000014.1"/>
</dbReference>
<sequence length="137" mass="14861">MRAEWQAHIDELLGQYREQRDKLQGLQEKLADIEATAEAADGMVQVTVDRQGRLTALELDPRVYRKLASAELSEAVLEASRDASAQVADKISQAMQDVTPAGPAGSAASGGIPDLGKLLPEKFDMDSIREHYGLLGK</sequence>
<feature type="coiled-coil region" evidence="1">
    <location>
        <begin position="2"/>
        <end position="43"/>
    </location>
</feature>
<proteinExistence type="predicted"/>
<dbReference type="OrthoDB" id="5118533at2"/>
<dbReference type="Pfam" id="PF02575">
    <property type="entry name" value="YbaB_DNA_bd"/>
    <property type="match status" value="1"/>
</dbReference>